<name>A0A399D3R4_9BACT</name>
<organism evidence="2 3">
    <name type="scientific">Mariniphaga sediminis</name>
    <dbReference type="NCBI Taxonomy" id="1628158"/>
    <lineage>
        <taxon>Bacteria</taxon>
        <taxon>Pseudomonadati</taxon>
        <taxon>Bacteroidota</taxon>
        <taxon>Bacteroidia</taxon>
        <taxon>Marinilabiliales</taxon>
        <taxon>Prolixibacteraceae</taxon>
        <taxon>Mariniphaga</taxon>
    </lineage>
</organism>
<keyword evidence="3" id="KW-1185">Reference proteome</keyword>
<evidence type="ECO:0000313" key="3">
    <source>
        <dbReference type="Proteomes" id="UP000266441"/>
    </source>
</evidence>
<protein>
    <recommendedName>
        <fullName evidence="1">DUF5723 domain-containing protein</fullName>
    </recommendedName>
</protein>
<dbReference type="RefSeq" id="WP_119349742.1">
    <property type="nucleotide sequence ID" value="NZ_QWET01000006.1"/>
</dbReference>
<dbReference type="Pfam" id="PF18990">
    <property type="entry name" value="DUF5723"/>
    <property type="match status" value="1"/>
</dbReference>
<dbReference type="OrthoDB" id="1489601at2"/>
<proteinExistence type="predicted"/>
<dbReference type="InterPro" id="IPR043781">
    <property type="entry name" value="DUF5723"/>
</dbReference>
<dbReference type="AlphaFoldDB" id="A0A399D3R4"/>
<gene>
    <name evidence="2" type="ORF">D1164_09530</name>
</gene>
<feature type="domain" description="DUF5723" evidence="1">
    <location>
        <begin position="36"/>
        <end position="313"/>
    </location>
</feature>
<accession>A0A399D3R4</accession>
<evidence type="ECO:0000259" key="1">
    <source>
        <dbReference type="Pfam" id="PF18990"/>
    </source>
</evidence>
<sequence length="436" mass="48913">MKRTIIVISVLIPFLTHAQNTLYFMDRLPQSSNYNPAIVPNARFFIGLPGLGGYSAQAYNSGFHYNWLDNFIESVGNEGYNPDAVVRSIGNYNRFFSETRGNILSFGFKRKEKGYFLFNASINSSSKMEVASDIVYLLTDFDDIAPDDFPIVVDDIDLLTNNYLSLGFTYSHIIDDNLTLGITPHINFNLMGIQTKNISYSVNRQEMGNDDYDYDQSFTGEVILGLYGEINPDAVEGNILNLEEGLLPDNWPENTRFSDLFRNKSLSLDIGATYKLNEWMFSASVLNIGASHWKTNGYILNGNSNDEITIRENEKIKIGIPPQIYLGAKRQFSEKWNYAFLFHNTFYKGGSNASATLSLNGEIGKILSTSVSYTAGYKFDNIGLGFRLRFLPGTDLFFITDNVIQSINYKNAYRLSAAVGINLSFGIKNETPGVDG</sequence>
<evidence type="ECO:0000313" key="2">
    <source>
        <dbReference type="EMBL" id="RIH65361.1"/>
    </source>
</evidence>
<dbReference type="EMBL" id="QWET01000006">
    <property type="protein sequence ID" value="RIH65361.1"/>
    <property type="molecule type" value="Genomic_DNA"/>
</dbReference>
<reference evidence="2 3" key="1">
    <citation type="journal article" date="2015" name="Int. J. Syst. Evol. Microbiol.">
        <title>Mariniphaga sediminis sp. nov., isolated from coastal sediment.</title>
        <authorList>
            <person name="Wang F.Q."/>
            <person name="Shen Q.Y."/>
            <person name="Chen G.J."/>
            <person name="Du Z.J."/>
        </authorList>
    </citation>
    <scope>NUCLEOTIDE SEQUENCE [LARGE SCALE GENOMIC DNA]</scope>
    <source>
        <strain evidence="2 3">SY21</strain>
    </source>
</reference>
<comment type="caution">
    <text evidence="2">The sequence shown here is derived from an EMBL/GenBank/DDBJ whole genome shotgun (WGS) entry which is preliminary data.</text>
</comment>
<dbReference type="Proteomes" id="UP000266441">
    <property type="component" value="Unassembled WGS sequence"/>
</dbReference>